<keyword evidence="4" id="KW-1185">Reference proteome</keyword>
<gene>
    <name evidence="3" type="ORF">E2C01_044121</name>
</gene>
<dbReference type="AlphaFoldDB" id="A0A5B7FXZ5"/>
<dbReference type="Proteomes" id="UP000324222">
    <property type="component" value="Unassembled WGS sequence"/>
</dbReference>
<evidence type="ECO:0000256" key="1">
    <source>
        <dbReference type="SAM" id="MobiDB-lite"/>
    </source>
</evidence>
<sequence length="286" mass="31717">MGHASLPDLHLTCKGSTIAEKTKFQWCRNAEIDEKFLKKVYKRKIFEKITTELRDGFPALHDVTTEAVMHKWSMLKKSFSRELGKAKHPKSGSGYTSNWHLFQELLFLIDTASAGPSISNYEDQPMQDSGTATATNVSESMDEVLCDSDDLEYGGTDECDATPSPSSSSSSFSSETFPESSGKGAQDWSRRRAPIKQQGAHIADFKNSHESFDQVAQSYCKSLLWCYCSSHSGILFADGWLDSGSSQDLQKPTPGQASYTDFWIAFFVAILDSKVAVAHFLPSLFV</sequence>
<dbReference type="Pfam" id="PF10545">
    <property type="entry name" value="MADF_DNA_bdg"/>
    <property type="match status" value="1"/>
</dbReference>
<name>A0A5B7FXZ5_PORTR</name>
<evidence type="ECO:0000313" key="3">
    <source>
        <dbReference type="EMBL" id="MPC50297.1"/>
    </source>
</evidence>
<proteinExistence type="predicted"/>
<feature type="compositionally biased region" description="Low complexity" evidence="1">
    <location>
        <begin position="162"/>
        <end position="181"/>
    </location>
</feature>
<organism evidence="3 4">
    <name type="scientific">Portunus trituberculatus</name>
    <name type="common">Swimming crab</name>
    <name type="synonym">Neptunus trituberculatus</name>
    <dbReference type="NCBI Taxonomy" id="210409"/>
    <lineage>
        <taxon>Eukaryota</taxon>
        <taxon>Metazoa</taxon>
        <taxon>Ecdysozoa</taxon>
        <taxon>Arthropoda</taxon>
        <taxon>Crustacea</taxon>
        <taxon>Multicrustacea</taxon>
        <taxon>Malacostraca</taxon>
        <taxon>Eumalacostraca</taxon>
        <taxon>Eucarida</taxon>
        <taxon>Decapoda</taxon>
        <taxon>Pleocyemata</taxon>
        <taxon>Brachyura</taxon>
        <taxon>Eubrachyura</taxon>
        <taxon>Portunoidea</taxon>
        <taxon>Portunidae</taxon>
        <taxon>Portuninae</taxon>
        <taxon>Portunus</taxon>
    </lineage>
</organism>
<feature type="region of interest" description="Disordered" evidence="1">
    <location>
        <begin position="155"/>
        <end position="193"/>
    </location>
</feature>
<evidence type="ECO:0000259" key="2">
    <source>
        <dbReference type="PROSITE" id="PS51029"/>
    </source>
</evidence>
<accession>A0A5B7FXZ5</accession>
<protein>
    <recommendedName>
        <fullName evidence="2">MADF domain-containing protein</fullName>
    </recommendedName>
</protein>
<dbReference type="EMBL" id="VSRR010009412">
    <property type="protein sequence ID" value="MPC50297.1"/>
    <property type="molecule type" value="Genomic_DNA"/>
</dbReference>
<feature type="domain" description="MADF" evidence="2">
    <location>
        <begin position="14"/>
        <end position="113"/>
    </location>
</feature>
<reference evidence="3 4" key="1">
    <citation type="submission" date="2019-05" db="EMBL/GenBank/DDBJ databases">
        <title>Another draft genome of Portunus trituberculatus and its Hox gene families provides insights of decapod evolution.</title>
        <authorList>
            <person name="Jeong J.-H."/>
            <person name="Song I."/>
            <person name="Kim S."/>
            <person name="Choi T."/>
            <person name="Kim D."/>
            <person name="Ryu S."/>
            <person name="Kim W."/>
        </authorList>
    </citation>
    <scope>NUCLEOTIDE SEQUENCE [LARGE SCALE GENOMIC DNA]</scope>
    <source>
        <tissue evidence="3">Muscle</tissue>
    </source>
</reference>
<dbReference type="PROSITE" id="PS51029">
    <property type="entry name" value="MADF"/>
    <property type="match status" value="1"/>
</dbReference>
<evidence type="ECO:0000313" key="4">
    <source>
        <dbReference type="Proteomes" id="UP000324222"/>
    </source>
</evidence>
<dbReference type="InterPro" id="IPR006578">
    <property type="entry name" value="MADF-dom"/>
</dbReference>
<comment type="caution">
    <text evidence="3">The sequence shown here is derived from an EMBL/GenBank/DDBJ whole genome shotgun (WGS) entry which is preliminary data.</text>
</comment>